<dbReference type="EMBL" id="PKPP01005819">
    <property type="protein sequence ID" value="PWA58707.1"/>
    <property type="molecule type" value="Genomic_DNA"/>
</dbReference>
<proteinExistence type="predicted"/>
<accession>A0A2U1MBU4</accession>
<sequence length="71" mass="8400">MFKKASITYWIKAKVKDVRLVLYLLVLQLLGMVVQAVVDLKQHKRKRKPRKKLGKHQRRSLRYSPGIKPFA</sequence>
<gene>
    <name evidence="3" type="ORF">CTI12_AA382090</name>
</gene>
<protein>
    <submittedName>
        <fullName evidence="3">Uncharacterized protein</fullName>
    </submittedName>
</protein>
<comment type="caution">
    <text evidence="3">The sequence shown here is derived from an EMBL/GenBank/DDBJ whole genome shotgun (WGS) entry which is preliminary data.</text>
</comment>
<evidence type="ECO:0000256" key="1">
    <source>
        <dbReference type="SAM" id="MobiDB-lite"/>
    </source>
</evidence>
<keyword evidence="4" id="KW-1185">Reference proteome</keyword>
<name>A0A2U1MBU4_ARTAN</name>
<feature type="transmembrane region" description="Helical" evidence="2">
    <location>
        <begin position="20"/>
        <end position="40"/>
    </location>
</feature>
<dbReference type="AlphaFoldDB" id="A0A2U1MBU4"/>
<dbReference type="Proteomes" id="UP000245207">
    <property type="component" value="Unassembled WGS sequence"/>
</dbReference>
<evidence type="ECO:0000256" key="2">
    <source>
        <dbReference type="SAM" id="Phobius"/>
    </source>
</evidence>
<reference evidence="3 4" key="1">
    <citation type="journal article" date="2018" name="Mol. Plant">
        <title>The genome of Artemisia annua provides insight into the evolution of Asteraceae family and artemisinin biosynthesis.</title>
        <authorList>
            <person name="Shen Q."/>
            <person name="Zhang L."/>
            <person name="Liao Z."/>
            <person name="Wang S."/>
            <person name="Yan T."/>
            <person name="Shi P."/>
            <person name="Liu M."/>
            <person name="Fu X."/>
            <person name="Pan Q."/>
            <person name="Wang Y."/>
            <person name="Lv Z."/>
            <person name="Lu X."/>
            <person name="Zhang F."/>
            <person name="Jiang W."/>
            <person name="Ma Y."/>
            <person name="Chen M."/>
            <person name="Hao X."/>
            <person name="Li L."/>
            <person name="Tang Y."/>
            <person name="Lv G."/>
            <person name="Zhou Y."/>
            <person name="Sun X."/>
            <person name="Brodelius P.E."/>
            <person name="Rose J.K.C."/>
            <person name="Tang K."/>
        </authorList>
    </citation>
    <scope>NUCLEOTIDE SEQUENCE [LARGE SCALE GENOMIC DNA]</scope>
    <source>
        <strain evidence="4">cv. Huhao1</strain>
        <tissue evidence="3">Leaf</tissue>
    </source>
</reference>
<keyword evidence="2" id="KW-0812">Transmembrane</keyword>
<organism evidence="3 4">
    <name type="scientific">Artemisia annua</name>
    <name type="common">Sweet wormwood</name>
    <dbReference type="NCBI Taxonomy" id="35608"/>
    <lineage>
        <taxon>Eukaryota</taxon>
        <taxon>Viridiplantae</taxon>
        <taxon>Streptophyta</taxon>
        <taxon>Embryophyta</taxon>
        <taxon>Tracheophyta</taxon>
        <taxon>Spermatophyta</taxon>
        <taxon>Magnoliopsida</taxon>
        <taxon>eudicotyledons</taxon>
        <taxon>Gunneridae</taxon>
        <taxon>Pentapetalae</taxon>
        <taxon>asterids</taxon>
        <taxon>campanulids</taxon>
        <taxon>Asterales</taxon>
        <taxon>Asteraceae</taxon>
        <taxon>Asteroideae</taxon>
        <taxon>Anthemideae</taxon>
        <taxon>Artemisiinae</taxon>
        <taxon>Artemisia</taxon>
    </lineage>
</organism>
<evidence type="ECO:0000313" key="3">
    <source>
        <dbReference type="EMBL" id="PWA58707.1"/>
    </source>
</evidence>
<feature type="compositionally biased region" description="Basic residues" evidence="1">
    <location>
        <begin position="44"/>
        <end position="61"/>
    </location>
</feature>
<keyword evidence="2" id="KW-0472">Membrane</keyword>
<feature type="region of interest" description="Disordered" evidence="1">
    <location>
        <begin position="44"/>
        <end position="71"/>
    </location>
</feature>
<keyword evidence="2" id="KW-1133">Transmembrane helix</keyword>
<evidence type="ECO:0000313" key="4">
    <source>
        <dbReference type="Proteomes" id="UP000245207"/>
    </source>
</evidence>